<protein>
    <submittedName>
        <fullName evidence="1">Uncharacterized protein</fullName>
    </submittedName>
</protein>
<dbReference type="AlphaFoldDB" id="A0A0E9X7T5"/>
<sequence length="133" mass="15322">METECLFCSTHGGYETVLGEDVIFSAEVEIHITAFGGFSFEHNWMLLNEIMSQSHCKKLKAQKRFVSAHGIAFQIFNSKMLLSFACPTVLLHDHQGIDFFYIQNIKQQTHECTLMREWKLSNCKIQTAWKTIG</sequence>
<evidence type="ECO:0000313" key="1">
    <source>
        <dbReference type="EMBL" id="JAH98526.1"/>
    </source>
</evidence>
<dbReference type="EMBL" id="GBXM01010051">
    <property type="protein sequence ID" value="JAH98526.1"/>
    <property type="molecule type" value="Transcribed_RNA"/>
</dbReference>
<proteinExistence type="predicted"/>
<name>A0A0E9X7T5_ANGAN</name>
<reference evidence="1" key="2">
    <citation type="journal article" date="2015" name="Fish Shellfish Immunol.">
        <title>Early steps in the European eel (Anguilla anguilla)-Vibrio vulnificus interaction in the gills: Role of the RtxA13 toxin.</title>
        <authorList>
            <person name="Callol A."/>
            <person name="Pajuelo D."/>
            <person name="Ebbesson L."/>
            <person name="Teles M."/>
            <person name="MacKenzie S."/>
            <person name="Amaro C."/>
        </authorList>
    </citation>
    <scope>NUCLEOTIDE SEQUENCE</scope>
</reference>
<organism evidence="1">
    <name type="scientific">Anguilla anguilla</name>
    <name type="common">European freshwater eel</name>
    <name type="synonym">Muraena anguilla</name>
    <dbReference type="NCBI Taxonomy" id="7936"/>
    <lineage>
        <taxon>Eukaryota</taxon>
        <taxon>Metazoa</taxon>
        <taxon>Chordata</taxon>
        <taxon>Craniata</taxon>
        <taxon>Vertebrata</taxon>
        <taxon>Euteleostomi</taxon>
        <taxon>Actinopterygii</taxon>
        <taxon>Neopterygii</taxon>
        <taxon>Teleostei</taxon>
        <taxon>Anguilliformes</taxon>
        <taxon>Anguillidae</taxon>
        <taxon>Anguilla</taxon>
    </lineage>
</organism>
<reference evidence="1" key="1">
    <citation type="submission" date="2014-11" db="EMBL/GenBank/DDBJ databases">
        <authorList>
            <person name="Amaro Gonzalez C."/>
        </authorList>
    </citation>
    <scope>NUCLEOTIDE SEQUENCE</scope>
</reference>
<accession>A0A0E9X7T5</accession>